<dbReference type="Proteomes" id="UP000294887">
    <property type="component" value="Unassembled WGS sequence"/>
</dbReference>
<organism evidence="1 2">
    <name type="scientific">Cocleimonas flava</name>
    <dbReference type="NCBI Taxonomy" id="634765"/>
    <lineage>
        <taxon>Bacteria</taxon>
        <taxon>Pseudomonadati</taxon>
        <taxon>Pseudomonadota</taxon>
        <taxon>Gammaproteobacteria</taxon>
        <taxon>Thiotrichales</taxon>
        <taxon>Thiotrichaceae</taxon>
        <taxon>Cocleimonas</taxon>
    </lineage>
</organism>
<protein>
    <submittedName>
        <fullName evidence="1">Uncharacterized protein</fullName>
    </submittedName>
</protein>
<dbReference type="EMBL" id="SMFQ01000004">
    <property type="protein sequence ID" value="TCJ84913.1"/>
    <property type="molecule type" value="Genomic_DNA"/>
</dbReference>
<keyword evidence="2" id="KW-1185">Reference proteome</keyword>
<dbReference type="AlphaFoldDB" id="A0A4R1EUI0"/>
<gene>
    <name evidence="1" type="ORF">EV695_2876</name>
</gene>
<sequence length="77" mass="9612">MAKNQKHDYEDDFDDFDDDFLEVSDNDYDLNFNDNKTSRKSHRAKPKRSARHRIEDYFERKAMKDTDWNWDFDYDYD</sequence>
<dbReference type="RefSeq" id="WP_131906638.1">
    <property type="nucleotide sequence ID" value="NZ_BAAAFU010000006.1"/>
</dbReference>
<evidence type="ECO:0000313" key="2">
    <source>
        <dbReference type="Proteomes" id="UP000294887"/>
    </source>
</evidence>
<reference evidence="1 2" key="1">
    <citation type="submission" date="2019-03" db="EMBL/GenBank/DDBJ databases">
        <title>Genomic Encyclopedia of Type Strains, Phase IV (KMG-IV): sequencing the most valuable type-strain genomes for metagenomic binning, comparative biology and taxonomic classification.</title>
        <authorList>
            <person name="Goeker M."/>
        </authorList>
    </citation>
    <scope>NUCLEOTIDE SEQUENCE [LARGE SCALE GENOMIC DNA]</scope>
    <source>
        <strain evidence="1 2">DSM 24830</strain>
    </source>
</reference>
<evidence type="ECO:0000313" key="1">
    <source>
        <dbReference type="EMBL" id="TCJ84913.1"/>
    </source>
</evidence>
<proteinExistence type="predicted"/>
<name>A0A4R1EUI0_9GAMM</name>
<accession>A0A4R1EUI0</accession>
<comment type="caution">
    <text evidence="1">The sequence shown here is derived from an EMBL/GenBank/DDBJ whole genome shotgun (WGS) entry which is preliminary data.</text>
</comment>